<keyword evidence="2" id="KW-1185">Reference proteome</keyword>
<dbReference type="Proteomes" id="UP000886501">
    <property type="component" value="Unassembled WGS sequence"/>
</dbReference>
<proteinExistence type="predicted"/>
<reference evidence="1" key="1">
    <citation type="submission" date="2019-10" db="EMBL/GenBank/DDBJ databases">
        <authorList>
            <consortium name="DOE Joint Genome Institute"/>
            <person name="Kuo A."/>
            <person name="Miyauchi S."/>
            <person name="Kiss E."/>
            <person name="Drula E."/>
            <person name="Kohler A."/>
            <person name="Sanchez-Garcia M."/>
            <person name="Andreopoulos B."/>
            <person name="Barry K.W."/>
            <person name="Bonito G."/>
            <person name="Buee M."/>
            <person name="Carver A."/>
            <person name="Chen C."/>
            <person name="Cichocki N."/>
            <person name="Clum A."/>
            <person name="Culley D."/>
            <person name="Crous P.W."/>
            <person name="Fauchery L."/>
            <person name="Girlanda M."/>
            <person name="Hayes R."/>
            <person name="Keri Z."/>
            <person name="Labutti K."/>
            <person name="Lipzen A."/>
            <person name="Lombard V."/>
            <person name="Magnuson J."/>
            <person name="Maillard F."/>
            <person name="Morin E."/>
            <person name="Murat C."/>
            <person name="Nolan M."/>
            <person name="Ohm R."/>
            <person name="Pangilinan J."/>
            <person name="Pereira M."/>
            <person name="Perotto S."/>
            <person name="Peter M."/>
            <person name="Riley R."/>
            <person name="Sitrit Y."/>
            <person name="Stielow B."/>
            <person name="Szollosi G."/>
            <person name="Zifcakova L."/>
            <person name="Stursova M."/>
            <person name="Spatafora J.W."/>
            <person name="Tedersoo L."/>
            <person name="Vaario L.-M."/>
            <person name="Yamada A."/>
            <person name="Yan M."/>
            <person name="Wang P."/>
            <person name="Xu J."/>
            <person name="Bruns T."/>
            <person name="Baldrian P."/>
            <person name="Vilgalys R."/>
            <person name="Henrissat B."/>
            <person name="Grigoriev I.V."/>
            <person name="Hibbett D."/>
            <person name="Nagy L.G."/>
            <person name="Martin F.M."/>
        </authorList>
    </citation>
    <scope>NUCLEOTIDE SEQUENCE</scope>
    <source>
        <strain evidence="1">P2</strain>
    </source>
</reference>
<sequence>MHLEQMDLPGGNDFADVTAIFAGAAQQLDATEMIFADGYSLNDAMSALEIGEPRMDSGMVLEEAQRPPFDSLAPLLPEEVCWILDRSISCEMEWHTGSTLSQTVYTFLYGHAVAEMHPDHLLNFEEDPSRPIELVTVVLRAAALTVMKTCSTAWAGMAKGGIHDQEDWHSEKADISLHESTPIGRVFGELDQAISWLTCTTRGTAILCFPQKWRNELLLRVSFHKILLEIVSLSLPREREMLQLKRKDAVSLLERIELQPSPEPSTDSVARMGFDPYITRRLFAFMPLRVLELPPQEHTWKALRLLFSGLEELYELTDATNVTTWQVVGDVKVWKRIYVHQLTYIRATHISSFVNGTTVLGAYPLRWLVDRFFLESVGLSYDSINVVFSNWVGDPPLPRFENLIIKTVSSSWYNLPRRRRYLMKSIFEWHVLQDGFVRLLEQMKFSLLRLLPHIPLMWRLTAAENIILSGFQLELYAPHERTFAYWYLTQVIETHLGCIEDVLTVLSPGTIEYHEIIFRHTLLTALQALATGMTVVDTTRSIGHDVDDPNFLRRYKWAFKPHHPAIRIQDVLVPNQQDFISDCRDLQV</sequence>
<organism evidence="1 2">
    <name type="scientific">Thelephora ganbajun</name>
    <name type="common">Ganba fungus</name>
    <dbReference type="NCBI Taxonomy" id="370292"/>
    <lineage>
        <taxon>Eukaryota</taxon>
        <taxon>Fungi</taxon>
        <taxon>Dikarya</taxon>
        <taxon>Basidiomycota</taxon>
        <taxon>Agaricomycotina</taxon>
        <taxon>Agaricomycetes</taxon>
        <taxon>Thelephorales</taxon>
        <taxon>Thelephoraceae</taxon>
        <taxon>Thelephora</taxon>
    </lineage>
</organism>
<comment type="caution">
    <text evidence="1">The sequence shown here is derived from an EMBL/GenBank/DDBJ whole genome shotgun (WGS) entry which is preliminary data.</text>
</comment>
<accession>A0ACB6ZM31</accession>
<name>A0ACB6ZM31_THEGA</name>
<gene>
    <name evidence="1" type="ORF">BDM02DRAFT_3092857</name>
</gene>
<reference evidence="1" key="2">
    <citation type="journal article" date="2020" name="Nat. Commun.">
        <title>Large-scale genome sequencing of mycorrhizal fungi provides insights into the early evolution of symbiotic traits.</title>
        <authorList>
            <person name="Miyauchi S."/>
            <person name="Kiss E."/>
            <person name="Kuo A."/>
            <person name="Drula E."/>
            <person name="Kohler A."/>
            <person name="Sanchez-Garcia M."/>
            <person name="Morin E."/>
            <person name="Andreopoulos B."/>
            <person name="Barry K.W."/>
            <person name="Bonito G."/>
            <person name="Buee M."/>
            <person name="Carver A."/>
            <person name="Chen C."/>
            <person name="Cichocki N."/>
            <person name="Clum A."/>
            <person name="Culley D."/>
            <person name="Crous P.W."/>
            <person name="Fauchery L."/>
            <person name="Girlanda M."/>
            <person name="Hayes R.D."/>
            <person name="Keri Z."/>
            <person name="LaButti K."/>
            <person name="Lipzen A."/>
            <person name="Lombard V."/>
            <person name="Magnuson J."/>
            <person name="Maillard F."/>
            <person name="Murat C."/>
            <person name="Nolan M."/>
            <person name="Ohm R.A."/>
            <person name="Pangilinan J."/>
            <person name="Pereira M.F."/>
            <person name="Perotto S."/>
            <person name="Peter M."/>
            <person name="Pfister S."/>
            <person name="Riley R."/>
            <person name="Sitrit Y."/>
            <person name="Stielow J.B."/>
            <person name="Szollosi G."/>
            <person name="Zifcakova L."/>
            <person name="Stursova M."/>
            <person name="Spatafora J.W."/>
            <person name="Tedersoo L."/>
            <person name="Vaario L.M."/>
            <person name="Yamada A."/>
            <person name="Yan M."/>
            <person name="Wang P."/>
            <person name="Xu J."/>
            <person name="Bruns T."/>
            <person name="Baldrian P."/>
            <person name="Vilgalys R."/>
            <person name="Dunand C."/>
            <person name="Henrissat B."/>
            <person name="Grigoriev I.V."/>
            <person name="Hibbett D."/>
            <person name="Nagy L.G."/>
            <person name="Martin F.M."/>
        </authorList>
    </citation>
    <scope>NUCLEOTIDE SEQUENCE</scope>
    <source>
        <strain evidence="1">P2</strain>
    </source>
</reference>
<protein>
    <submittedName>
        <fullName evidence="1">Uncharacterized protein</fullName>
    </submittedName>
</protein>
<evidence type="ECO:0000313" key="1">
    <source>
        <dbReference type="EMBL" id="KAF9650632.1"/>
    </source>
</evidence>
<evidence type="ECO:0000313" key="2">
    <source>
        <dbReference type="Proteomes" id="UP000886501"/>
    </source>
</evidence>
<dbReference type="EMBL" id="MU117983">
    <property type="protein sequence ID" value="KAF9650632.1"/>
    <property type="molecule type" value="Genomic_DNA"/>
</dbReference>